<name>A0A9P3EFG9_PSEA0</name>
<protein>
    <submittedName>
        <fullName evidence="2">Uncharacterized protein</fullName>
    </submittedName>
</protein>
<accession>A0A9P3EFG9</accession>
<gene>
    <name evidence="2" type="ORF">PSE10A_54110</name>
</gene>
<dbReference type="AlphaFoldDB" id="A0A9P3EFG9"/>
<feature type="compositionally biased region" description="Polar residues" evidence="1">
    <location>
        <begin position="1"/>
        <end position="10"/>
    </location>
</feature>
<evidence type="ECO:0000256" key="1">
    <source>
        <dbReference type="SAM" id="MobiDB-lite"/>
    </source>
</evidence>
<feature type="region of interest" description="Disordered" evidence="1">
    <location>
        <begin position="1"/>
        <end position="23"/>
    </location>
</feature>
<proteinExistence type="predicted"/>
<reference evidence="2" key="1">
    <citation type="submission" date="2020-09" db="EMBL/GenBank/DDBJ databases">
        <title>Pseudomonas syringae pv. eriobotryae genome sequence causing loquat canker disease.</title>
        <authorList>
            <person name="Fukuda S."/>
            <person name="Tashiro H."/>
            <person name="Nagano Y."/>
        </authorList>
    </citation>
    <scope>NUCLEOTIDE SEQUENCE</scope>
    <source>
        <strain evidence="2">AM001</strain>
    </source>
</reference>
<comment type="caution">
    <text evidence="2">The sequence shown here is derived from an EMBL/GenBank/DDBJ whole genome shotgun (WGS) entry which is preliminary data.</text>
</comment>
<evidence type="ECO:0000313" key="3">
    <source>
        <dbReference type="Proteomes" id="UP000630864"/>
    </source>
</evidence>
<organism evidence="2 3">
    <name type="scientific">Pseudomonas amygdali pv. eriobotryae</name>
    <dbReference type="NCBI Taxonomy" id="129137"/>
    <lineage>
        <taxon>Bacteria</taxon>
        <taxon>Pseudomonadati</taxon>
        <taxon>Pseudomonadota</taxon>
        <taxon>Gammaproteobacteria</taxon>
        <taxon>Pseudomonadales</taxon>
        <taxon>Pseudomonadaceae</taxon>
        <taxon>Pseudomonas</taxon>
        <taxon>Pseudomonas amygdali</taxon>
    </lineage>
</organism>
<dbReference type="Proteomes" id="UP000630864">
    <property type="component" value="Unassembled WGS sequence"/>
</dbReference>
<sequence length="86" mass="8855">MSGANCSTPIPTLHVPQSKPSAPTALPIRRSVAQALVADPLTLLVLAYAAERDQTPQQVLDHLAGDFAANGLKGSEIPSLSKVLGA</sequence>
<evidence type="ECO:0000313" key="2">
    <source>
        <dbReference type="EMBL" id="GFZ62900.1"/>
    </source>
</evidence>
<dbReference type="EMBL" id="BMZW01000054">
    <property type="protein sequence ID" value="GFZ62900.1"/>
    <property type="molecule type" value="Genomic_DNA"/>
</dbReference>